<evidence type="ECO:0000256" key="1">
    <source>
        <dbReference type="ARBA" id="ARBA00010669"/>
    </source>
</evidence>
<dbReference type="Pfam" id="PF00383">
    <property type="entry name" value="dCMP_cyt_deam_1"/>
    <property type="match status" value="1"/>
</dbReference>
<keyword evidence="10" id="KW-1185">Reference proteome</keyword>
<keyword evidence="3 7" id="KW-0479">Metal-binding</keyword>
<comment type="catalytic activity">
    <reaction evidence="6 7">
        <text>adenosine(34) in tRNA + H2O + H(+) = inosine(34) in tRNA + NH4(+)</text>
        <dbReference type="Rhea" id="RHEA:43168"/>
        <dbReference type="Rhea" id="RHEA-COMP:10373"/>
        <dbReference type="Rhea" id="RHEA-COMP:10374"/>
        <dbReference type="ChEBI" id="CHEBI:15377"/>
        <dbReference type="ChEBI" id="CHEBI:15378"/>
        <dbReference type="ChEBI" id="CHEBI:28938"/>
        <dbReference type="ChEBI" id="CHEBI:74411"/>
        <dbReference type="ChEBI" id="CHEBI:82852"/>
        <dbReference type="EC" id="3.5.4.33"/>
    </reaction>
</comment>
<dbReference type="eggNOG" id="COG0590">
    <property type="taxonomic scope" value="Bacteria"/>
</dbReference>
<dbReference type="GO" id="GO:0052717">
    <property type="term" value="F:tRNA-specific adenosine-34 deaminase activity"/>
    <property type="evidence" value="ECO:0007669"/>
    <property type="project" value="UniProtKB-UniRule"/>
</dbReference>
<dbReference type="CDD" id="cd01285">
    <property type="entry name" value="nucleoside_deaminase"/>
    <property type="match status" value="1"/>
</dbReference>
<evidence type="ECO:0000313" key="10">
    <source>
        <dbReference type="Proteomes" id="UP000183028"/>
    </source>
</evidence>
<dbReference type="GeneID" id="54119280"/>
<name>A0A1H6TXW8_9FIRM</name>
<dbReference type="InterPro" id="IPR002125">
    <property type="entry name" value="CMP_dCMP_dom"/>
</dbReference>
<feature type="binding site" evidence="7">
    <location>
        <position position="52"/>
    </location>
    <ligand>
        <name>Zn(2+)</name>
        <dbReference type="ChEBI" id="CHEBI:29105"/>
        <note>catalytic</note>
    </ligand>
</feature>
<evidence type="ECO:0000256" key="5">
    <source>
        <dbReference type="ARBA" id="ARBA00022833"/>
    </source>
</evidence>
<dbReference type="PANTHER" id="PTHR11079:SF179">
    <property type="entry name" value="TRNA(ADENINE(34)) DEAMINASE, CHLOROPLASTIC"/>
    <property type="match status" value="1"/>
</dbReference>
<proteinExistence type="inferred from homology"/>
<dbReference type="RefSeq" id="WP_033161874.1">
    <property type="nucleotide sequence ID" value="NZ_CADCIG010000001.1"/>
</dbReference>
<feature type="binding site" evidence="7">
    <location>
        <position position="85"/>
    </location>
    <ligand>
        <name>Zn(2+)</name>
        <dbReference type="ChEBI" id="CHEBI:29105"/>
        <note>catalytic</note>
    </ligand>
</feature>
<dbReference type="Proteomes" id="UP000183028">
    <property type="component" value="Unassembled WGS sequence"/>
</dbReference>
<gene>
    <name evidence="7" type="primary">tadA</name>
    <name evidence="9" type="ORF">SAMN04487834_10274</name>
</gene>
<evidence type="ECO:0000256" key="4">
    <source>
        <dbReference type="ARBA" id="ARBA00022801"/>
    </source>
</evidence>
<dbReference type="PROSITE" id="PS51747">
    <property type="entry name" value="CYT_DCMP_DEAMINASES_2"/>
    <property type="match status" value="1"/>
</dbReference>
<dbReference type="HAMAP" id="MF_00972">
    <property type="entry name" value="tRNA_aden_deaminase"/>
    <property type="match status" value="1"/>
</dbReference>
<dbReference type="EMBL" id="FNYK01000027">
    <property type="protein sequence ID" value="SEI83064.1"/>
    <property type="molecule type" value="Genomic_DNA"/>
</dbReference>
<organism evidence="9 10">
    <name type="scientific">Sharpea azabuensis</name>
    <dbReference type="NCBI Taxonomy" id="322505"/>
    <lineage>
        <taxon>Bacteria</taxon>
        <taxon>Bacillati</taxon>
        <taxon>Bacillota</taxon>
        <taxon>Erysipelotrichia</taxon>
        <taxon>Erysipelotrichales</taxon>
        <taxon>Coprobacillaceae</taxon>
        <taxon>Sharpea</taxon>
    </lineage>
</organism>
<evidence type="ECO:0000256" key="2">
    <source>
        <dbReference type="ARBA" id="ARBA00022694"/>
    </source>
</evidence>
<comment type="function">
    <text evidence="7">Catalyzes the deamination of adenosine to inosine at the wobble position 34 of tRNA(Arg2).</text>
</comment>
<dbReference type="PROSITE" id="PS00903">
    <property type="entry name" value="CYT_DCMP_DEAMINASES_1"/>
    <property type="match status" value="1"/>
</dbReference>
<dbReference type="InterPro" id="IPR016192">
    <property type="entry name" value="APOBEC/CMP_deaminase_Zn-bd"/>
</dbReference>
<keyword evidence="2 7" id="KW-0819">tRNA processing</keyword>
<dbReference type="Gene3D" id="3.40.140.10">
    <property type="entry name" value="Cytidine Deaminase, domain 2"/>
    <property type="match status" value="1"/>
</dbReference>
<keyword evidence="5 7" id="KW-0862">Zinc</keyword>
<evidence type="ECO:0000259" key="8">
    <source>
        <dbReference type="PROSITE" id="PS51747"/>
    </source>
</evidence>
<comment type="subunit">
    <text evidence="7">Homodimer.</text>
</comment>
<feature type="domain" description="CMP/dCMP-type deaminase" evidence="8">
    <location>
        <begin position="1"/>
        <end position="117"/>
    </location>
</feature>
<reference evidence="10" key="1">
    <citation type="submission" date="2016-10" db="EMBL/GenBank/DDBJ databases">
        <authorList>
            <person name="Varghese N."/>
        </authorList>
    </citation>
    <scope>NUCLEOTIDE SEQUENCE [LARGE SCALE GENOMIC DNA]</scope>
    <source>
        <strain evidence="10">DSM 20406</strain>
    </source>
</reference>
<dbReference type="STRING" id="322505.SAMN04487836_10435"/>
<dbReference type="GO" id="GO:0008270">
    <property type="term" value="F:zinc ion binding"/>
    <property type="evidence" value="ECO:0007669"/>
    <property type="project" value="UniProtKB-UniRule"/>
</dbReference>
<evidence type="ECO:0000256" key="6">
    <source>
        <dbReference type="ARBA" id="ARBA00048045"/>
    </source>
</evidence>
<dbReference type="SUPFAM" id="SSF53927">
    <property type="entry name" value="Cytidine deaminase-like"/>
    <property type="match status" value="1"/>
</dbReference>
<feature type="binding site" evidence="7">
    <location>
        <position position="82"/>
    </location>
    <ligand>
        <name>Zn(2+)</name>
        <dbReference type="ChEBI" id="CHEBI:29105"/>
        <note>catalytic</note>
    </ligand>
</feature>
<dbReference type="OrthoDB" id="9802676at2"/>
<evidence type="ECO:0000256" key="3">
    <source>
        <dbReference type="ARBA" id="ARBA00022723"/>
    </source>
</evidence>
<evidence type="ECO:0000313" key="9">
    <source>
        <dbReference type="EMBL" id="SEI83064.1"/>
    </source>
</evidence>
<protein>
    <recommendedName>
        <fullName evidence="7">tRNA-specific adenosine deaminase</fullName>
        <ecNumber evidence="7">3.5.4.33</ecNumber>
    </recommendedName>
</protein>
<comment type="similarity">
    <text evidence="1">Belongs to the cytidine and deoxycytidylate deaminase family. ADAT2 subfamily.</text>
</comment>
<dbReference type="EC" id="3.5.4.33" evidence="7"/>
<evidence type="ECO:0000256" key="7">
    <source>
        <dbReference type="HAMAP-Rule" id="MF_00972"/>
    </source>
</evidence>
<dbReference type="InterPro" id="IPR016193">
    <property type="entry name" value="Cytidine_deaminase-like"/>
</dbReference>
<dbReference type="AlphaFoldDB" id="A0A1H6TXW8"/>
<dbReference type="GO" id="GO:0002100">
    <property type="term" value="P:tRNA wobble adenosine to inosine editing"/>
    <property type="evidence" value="ECO:0007669"/>
    <property type="project" value="UniProtKB-UniRule"/>
</dbReference>
<dbReference type="InterPro" id="IPR028883">
    <property type="entry name" value="tRNA_aden_deaminase"/>
</dbReference>
<comment type="cofactor">
    <cofactor evidence="7">
        <name>Zn(2+)</name>
        <dbReference type="ChEBI" id="CHEBI:29105"/>
    </cofactor>
    <text evidence="7">Binds 1 zinc ion per subunit.</text>
</comment>
<sequence length="145" mass="16797">MTDEEYMQEAIKEAKKAASIDEVPVGCIIVKDGMIIARAHNMKEHHQNVIAHAEMLAIKQASLELHNWHLDGCDMYVTLEPCMMCSGAIYQSRIRRVIIGTRDTRWPGLINYMRDYELNYIPRIEISKLSAICQSLLKSYFHEKR</sequence>
<keyword evidence="4 7" id="KW-0378">Hydrolase</keyword>
<dbReference type="PANTHER" id="PTHR11079">
    <property type="entry name" value="CYTOSINE DEAMINASE FAMILY MEMBER"/>
    <property type="match status" value="1"/>
</dbReference>
<feature type="active site" description="Proton donor" evidence="7">
    <location>
        <position position="54"/>
    </location>
</feature>
<accession>A0A1H6TXW8</accession>